<organism evidence="2 3">
    <name type="scientific">Setaria digitata</name>
    <dbReference type="NCBI Taxonomy" id="48799"/>
    <lineage>
        <taxon>Eukaryota</taxon>
        <taxon>Metazoa</taxon>
        <taxon>Ecdysozoa</taxon>
        <taxon>Nematoda</taxon>
        <taxon>Chromadorea</taxon>
        <taxon>Rhabditida</taxon>
        <taxon>Spirurina</taxon>
        <taxon>Spiruromorpha</taxon>
        <taxon>Filarioidea</taxon>
        <taxon>Setariidae</taxon>
        <taxon>Setaria</taxon>
    </lineage>
</organism>
<accession>A0A915Q583</accession>
<dbReference type="AlphaFoldDB" id="A0A915Q583"/>
<dbReference type="Proteomes" id="UP000887581">
    <property type="component" value="Unplaced"/>
</dbReference>
<keyword evidence="1" id="KW-0732">Signal</keyword>
<evidence type="ECO:0000313" key="2">
    <source>
        <dbReference type="Proteomes" id="UP000887581"/>
    </source>
</evidence>
<reference evidence="3" key="1">
    <citation type="submission" date="2022-11" db="UniProtKB">
        <authorList>
            <consortium name="WormBaseParasite"/>
        </authorList>
    </citation>
    <scope>IDENTIFICATION</scope>
</reference>
<keyword evidence="2" id="KW-1185">Reference proteome</keyword>
<feature type="chain" id="PRO_5037988993" evidence="1">
    <location>
        <begin position="23"/>
        <end position="59"/>
    </location>
</feature>
<feature type="signal peptide" evidence="1">
    <location>
        <begin position="1"/>
        <end position="22"/>
    </location>
</feature>
<protein>
    <submittedName>
        <fullName evidence="3">Uncharacterized protein</fullName>
    </submittedName>
</protein>
<evidence type="ECO:0000256" key="1">
    <source>
        <dbReference type="SAM" id="SignalP"/>
    </source>
</evidence>
<proteinExistence type="predicted"/>
<sequence>MTAPQFCVRWAVFVVYLKGILSGNDIAIVAESRRSAEQKDRFGNIRLSVSRRNPPPSSK</sequence>
<name>A0A915Q583_9BILA</name>
<evidence type="ECO:0000313" key="3">
    <source>
        <dbReference type="WBParaSite" id="sdigi.contig977.g10078.t1"/>
    </source>
</evidence>
<dbReference type="WBParaSite" id="sdigi.contig977.g10078.t1">
    <property type="protein sequence ID" value="sdigi.contig977.g10078.t1"/>
    <property type="gene ID" value="sdigi.contig977.g10078"/>
</dbReference>